<evidence type="ECO:0000256" key="3">
    <source>
        <dbReference type="ARBA" id="ARBA00022801"/>
    </source>
</evidence>
<reference evidence="5" key="2">
    <citation type="submission" date="2013-09" db="EMBL/GenBank/DDBJ databases">
        <title>Draft genome sequence of Streptococcus infantarius subsp. infantarius ATCC BAA-102.</title>
        <authorList>
            <person name="Sudarsanam P."/>
            <person name="Ley R."/>
            <person name="Guruge J."/>
            <person name="Turnbaugh P.J."/>
            <person name="Mahowald M."/>
            <person name="Liep D."/>
            <person name="Gordon J."/>
        </authorList>
    </citation>
    <scope>NUCLEOTIDE SEQUENCE</scope>
    <source>
        <strain evidence="5">ATCC BAA-102</strain>
    </source>
</reference>
<comment type="similarity">
    <text evidence="1">Belongs to the peptidase S51 family.</text>
</comment>
<keyword evidence="4" id="KW-0720">Serine protease</keyword>
<dbReference type="Gene3D" id="3.40.50.880">
    <property type="match status" value="1"/>
</dbReference>
<name>A0ABM9XDV0_9STRE</name>
<evidence type="ECO:0008006" key="7">
    <source>
        <dbReference type="Google" id="ProtNLM"/>
    </source>
</evidence>
<evidence type="ECO:0000313" key="5">
    <source>
        <dbReference type="EMBL" id="EDT47351.1"/>
    </source>
</evidence>
<reference evidence="5" key="1">
    <citation type="submission" date="2008-03" db="EMBL/GenBank/DDBJ databases">
        <authorList>
            <person name="Fulton L."/>
            <person name="Clifton S."/>
            <person name="Fulton B."/>
            <person name="Xu J."/>
            <person name="Minx P."/>
            <person name="Pepin K.H."/>
            <person name="Johnson M."/>
            <person name="Thiruvilangam P."/>
            <person name="Bhonagiri V."/>
            <person name="Nash W.E."/>
            <person name="Mardis E.R."/>
            <person name="Wilson R.K."/>
        </authorList>
    </citation>
    <scope>NUCLEOTIDE SEQUENCE [LARGE SCALE GENOMIC DNA]</scope>
    <source>
        <strain evidence="5">ATCC BAA-102</strain>
    </source>
</reference>
<dbReference type="InterPro" id="IPR005320">
    <property type="entry name" value="Peptidase_S51"/>
</dbReference>
<dbReference type="Proteomes" id="UP000005602">
    <property type="component" value="Unassembled WGS sequence"/>
</dbReference>
<evidence type="ECO:0000256" key="4">
    <source>
        <dbReference type="ARBA" id="ARBA00022825"/>
    </source>
</evidence>
<sequence>MVEIIFKMIYFLASKPLDYKTKRLNPANGFINLLKQHLSSEVRALFICADPQAYDFNDCYAADVKEAFEVEGIIFSSCGVLDNRSAYQAGRLVERADLIFLAGGHVPTQNAFLNSIDLANLLKNSQQVLVGTSAGSMNAAECVYAQPEEPGEGISKDYRRFLNGLGITKIQLIPHYQDTKDYLLDGLRLFEDITYPDSIGHNFYAICDGSYLYGNGSEEKVFGEVFRIKDGVLSHISSDNCIYQFRK</sequence>
<keyword evidence="3" id="KW-0378">Hydrolase</keyword>
<gene>
    <name evidence="5" type="ORF">STRINF_01654</name>
</gene>
<organism evidence="5 6">
    <name type="scientific">Streptococcus infantarius subsp. infantarius ATCC BAA-102</name>
    <dbReference type="NCBI Taxonomy" id="471872"/>
    <lineage>
        <taxon>Bacteria</taxon>
        <taxon>Bacillati</taxon>
        <taxon>Bacillota</taxon>
        <taxon>Bacilli</taxon>
        <taxon>Lactobacillales</taxon>
        <taxon>Streptococcaceae</taxon>
        <taxon>Streptococcus</taxon>
    </lineage>
</organism>
<accession>A0ABM9XDV0</accession>
<evidence type="ECO:0000256" key="2">
    <source>
        <dbReference type="ARBA" id="ARBA00022670"/>
    </source>
</evidence>
<dbReference type="EMBL" id="ABJK02000021">
    <property type="protein sequence ID" value="EDT47351.1"/>
    <property type="molecule type" value="Genomic_DNA"/>
</dbReference>
<evidence type="ECO:0000256" key="1">
    <source>
        <dbReference type="ARBA" id="ARBA00006534"/>
    </source>
</evidence>
<evidence type="ECO:0000313" key="6">
    <source>
        <dbReference type="Proteomes" id="UP000005602"/>
    </source>
</evidence>
<dbReference type="SUPFAM" id="SSF52317">
    <property type="entry name" value="Class I glutamine amidotransferase-like"/>
    <property type="match status" value="1"/>
</dbReference>
<dbReference type="InterPro" id="IPR029062">
    <property type="entry name" value="Class_I_gatase-like"/>
</dbReference>
<dbReference type="Pfam" id="PF03575">
    <property type="entry name" value="Peptidase_S51"/>
    <property type="match status" value="1"/>
</dbReference>
<proteinExistence type="inferred from homology"/>
<comment type="caution">
    <text evidence="5">The sequence shown here is derived from an EMBL/GenBank/DDBJ whole genome shotgun (WGS) entry which is preliminary data.</text>
</comment>
<protein>
    <recommendedName>
        <fullName evidence="7">Dipeptidase E</fullName>
    </recommendedName>
</protein>
<keyword evidence="6" id="KW-1185">Reference proteome</keyword>
<keyword evidence="2" id="KW-0645">Protease</keyword>